<name>A0ACB7RP55_HYAAI</name>
<sequence length="608" mass="67762">MPDREGLRALHRHCESVSGANWRPTRFQDESTLSRCACSVCHVIPSTTVMLPCSHLLCEQCLTGSVRQDGERVCPLDVEPFSEDECQMIKLPSKTKQNLKAHCWNEDDGCQFVGTIEAVLLHYDRECAFHALQCPRCDGRILRQDIAEHYVAGCSENVPFPGGAPKERQDGPSVGCDASGMLVHLPTTQRQVNELSRTPDSHLFQDIRRAVSDLESTCLCGMTAIEANICSMVTRQLNAGLEELKALIRDLGSNHVLTMQSQMNELVEQSSGLCESQIQEIVRVLRDAGSELKEDVKAQLEAVAPLLRASESRLMENANTHLQKIVHAVKDTGEHISRVEANLSLTLSNQHQSLRGELDRLRPKKESTGNEGTLAAADVVKKDNMPWRTEKKLILRKLEVFAEESLTTLELLRQQTHMQDKKPRVSDIYKYWQMRRAGRCEALRERPFKSAFRKIAAGNLRAHHAEAGAATPYPDDVIRNDEAASGGSRHGLRVSRTQCDFGSRRDHARPRRAESSAPTLRIGERRQLATDALRGRVGAKSLSVLRVSRDSKHNGNATLFAPPVRAVSDGKCPPRRRKSLSPGRRALLRRRVPDDKAAFEGEAEAKGQ</sequence>
<evidence type="ECO:0000313" key="2">
    <source>
        <dbReference type="Proteomes" id="UP000821845"/>
    </source>
</evidence>
<evidence type="ECO:0000313" key="1">
    <source>
        <dbReference type="EMBL" id="KAH6922687.1"/>
    </source>
</evidence>
<accession>A0ACB7RP55</accession>
<keyword evidence="2" id="KW-1185">Reference proteome</keyword>
<organism evidence="1 2">
    <name type="scientific">Hyalomma asiaticum</name>
    <name type="common">Tick</name>
    <dbReference type="NCBI Taxonomy" id="266040"/>
    <lineage>
        <taxon>Eukaryota</taxon>
        <taxon>Metazoa</taxon>
        <taxon>Ecdysozoa</taxon>
        <taxon>Arthropoda</taxon>
        <taxon>Chelicerata</taxon>
        <taxon>Arachnida</taxon>
        <taxon>Acari</taxon>
        <taxon>Parasitiformes</taxon>
        <taxon>Ixodida</taxon>
        <taxon>Ixodoidea</taxon>
        <taxon>Ixodidae</taxon>
        <taxon>Hyalomminae</taxon>
        <taxon>Hyalomma</taxon>
    </lineage>
</organism>
<dbReference type="Proteomes" id="UP000821845">
    <property type="component" value="Chromosome 9"/>
</dbReference>
<gene>
    <name evidence="1" type="ORF">HPB50_017877</name>
</gene>
<protein>
    <submittedName>
        <fullName evidence="1">Uncharacterized protein</fullName>
    </submittedName>
</protein>
<proteinExistence type="predicted"/>
<reference evidence="1" key="1">
    <citation type="submission" date="2020-05" db="EMBL/GenBank/DDBJ databases">
        <title>Large-scale comparative analyses of tick genomes elucidate their genetic diversity and vector capacities.</title>
        <authorList>
            <person name="Jia N."/>
            <person name="Wang J."/>
            <person name="Shi W."/>
            <person name="Du L."/>
            <person name="Sun Y."/>
            <person name="Zhan W."/>
            <person name="Jiang J."/>
            <person name="Wang Q."/>
            <person name="Zhang B."/>
            <person name="Ji P."/>
            <person name="Sakyi L.B."/>
            <person name="Cui X."/>
            <person name="Yuan T."/>
            <person name="Jiang B."/>
            <person name="Yang W."/>
            <person name="Lam T.T.-Y."/>
            <person name="Chang Q."/>
            <person name="Ding S."/>
            <person name="Wang X."/>
            <person name="Zhu J."/>
            <person name="Ruan X."/>
            <person name="Zhao L."/>
            <person name="Wei J."/>
            <person name="Que T."/>
            <person name="Du C."/>
            <person name="Cheng J."/>
            <person name="Dai P."/>
            <person name="Han X."/>
            <person name="Huang E."/>
            <person name="Gao Y."/>
            <person name="Liu J."/>
            <person name="Shao H."/>
            <person name="Ye R."/>
            <person name="Li L."/>
            <person name="Wei W."/>
            <person name="Wang X."/>
            <person name="Wang C."/>
            <person name="Yang T."/>
            <person name="Huo Q."/>
            <person name="Li W."/>
            <person name="Guo W."/>
            <person name="Chen H."/>
            <person name="Zhou L."/>
            <person name="Ni X."/>
            <person name="Tian J."/>
            <person name="Zhou Y."/>
            <person name="Sheng Y."/>
            <person name="Liu T."/>
            <person name="Pan Y."/>
            <person name="Xia L."/>
            <person name="Li J."/>
            <person name="Zhao F."/>
            <person name="Cao W."/>
        </authorList>
    </citation>
    <scope>NUCLEOTIDE SEQUENCE</scope>
    <source>
        <strain evidence="1">Hyas-2018</strain>
    </source>
</reference>
<dbReference type="EMBL" id="CM023489">
    <property type="protein sequence ID" value="KAH6922687.1"/>
    <property type="molecule type" value="Genomic_DNA"/>
</dbReference>
<comment type="caution">
    <text evidence="1">The sequence shown here is derived from an EMBL/GenBank/DDBJ whole genome shotgun (WGS) entry which is preliminary data.</text>
</comment>